<dbReference type="EMBL" id="JH431929">
    <property type="status" value="NOT_ANNOTATED_CDS"/>
    <property type="molecule type" value="Genomic_DNA"/>
</dbReference>
<evidence type="ECO:0000313" key="11">
    <source>
        <dbReference type="Proteomes" id="UP000014500"/>
    </source>
</evidence>
<evidence type="ECO:0000256" key="8">
    <source>
        <dbReference type="SAM" id="MobiDB-lite"/>
    </source>
</evidence>
<dbReference type="CDD" id="cd00086">
    <property type="entry name" value="homeodomain"/>
    <property type="match status" value="1"/>
</dbReference>
<feature type="compositionally biased region" description="Polar residues" evidence="8">
    <location>
        <begin position="9"/>
        <end position="29"/>
    </location>
</feature>
<dbReference type="PANTHER" id="PTHR46385:SF3">
    <property type="entry name" value="PAIRED MESODERM HOMEOBOX PROTEIN 2"/>
    <property type="match status" value="1"/>
</dbReference>
<evidence type="ECO:0000256" key="6">
    <source>
        <dbReference type="PROSITE-ProRule" id="PRU00108"/>
    </source>
</evidence>
<dbReference type="GO" id="GO:0005634">
    <property type="term" value="C:nucleus"/>
    <property type="evidence" value="ECO:0007669"/>
    <property type="project" value="UniProtKB-SubCell"/>
</dbReference>
<dbReference type="SMART" id="SM00389">
    <property type="entry name" value="HOX"/>
    <property type="match status" value="1"/>
</dbReference>
<keyword evidence="4 6" id="KW-0371">Homeobox</keyword>
<dbReference type="InterPro" id="IPR001356">
    <property type="entry name" value="HD"/>
</dbReference>
<organism evidence="10 11">
    <name type="scientific">Strigamia maritima</name>
    <name type="common">European centipede</name>
    <name type="synonym">Geophilus maritimus</name>
    <dbReference type="NCBI Taxonomy" id="126957"/>
    <lineage>
        <taxon>Eukaryota</taxon>
        <taxon>Metazoa</taxon>
        <taxon>Ecdysozoa</taxon>
        <taxon>Arthropoda</taxon>
        <taxon>Myriapoda</taxon>
        <taxon>Chilopoda</taxon>
        <taxon>Pleurostigmophora</taxon>
        <taxon>Geophilomorpha</taxon>
        <taxon>Linotaeniidae</taxon>
        <taxon>Strigamia</taxon>
    </lineage>
</organism>
<dbReference type="PROSITE" id="PS50071">
    <property type="entry name" value="HOMEOBOX_2"/>
    <property type="match status" value="1"/>
</dbReference>
<evidence type="ECO:0000313" key="10">
    <source>
        <dbReference type="EnsemblMetazoa" id="SMAR009619-PA"/>
    </source>
</evidence>
<reference evidence="10" key="2">
    <citation type="submission" date="2015-02" db="UniProtKB">
        <authorList>
            <consortium name="EnsemblMetazoa"/>
        </authorList>
    </citation>
    <scope>IDENTIFICATION</scope>
</reference>
<name>T1J7H5_STRMM</name>
<dbReference type="GO" id="GO:0000978">
    <property type="term" value="F:RNA polymerase II cis-regulatory region sequence-specific DNA binding"/>
    <property type="evidence" value="ECO:0007669"/>
    <property type="project" value="TreeGrafter"/>
</dbReference>
<evidence type="ECO:0000256" key="1">
    <source>
        <dbReference type="ARBA" id="ARBA00004123"/>
    </source>
</evidence>
<evidence type="ECO:0000256" key="2">
    <source>
        <dbReference type="ARBA" id="ARBA00022473"/>
    </source>
</evidence>
<evidence type="ECO:0000256" key="3">
    <source>
        <dbReference type="ARBA" id="ARBA00023125"/>
    </source>
</evidence>
<dbReference type="EnsemblMetazoa" id="SMAR009619-RA">
    <property type="protein sequence ID" value="SMAR009619-PA"/>
    <property type="gene ID" value="SMAR009619"/>
</dbReference>
<evidence type="ECO:0000256" key="5">
    <source>
        <dbReference type="ARBA" id="ARBA00023242"/>
    </source>
</evidence>
<keyword evidence="3 6" id="KW-0238">DNA-binding</keyword>
<reference evidence="11" key="1">
    <citation type="submission" date="2011-05" db="EMBL/GenBank/DDBJ databases">
        <authorList>
            <person name="Richards S.R."/>
            <person name="Qu J."/>
            <person name="Jiang H."/>
            <person name="Jhangiani S.N."/>
            <person name="Agravi P."/>
            <person name="Goodspeed R."/>
            <person name="Gross S."/>
            <person name="Mandapat C."/>
            <person name="Jackson L."/>
            <person name="Mathew T."/>
            <person name="Pu L."/>
            <person name="Thornton R."/>
            <person name="Saada N."/>
            <person name="Wilczek-Boney K.B."/>
            <person name="Lee S."/>
            <person name="Kovar C."/>
            <person name="Wu Y."/>
            <person name="Scherer S.E."/>
            <person name="Worley K.C."/>
            <person name="Muzny D.M."/>
            <person name="Gibbs R."/>
        </authorList>
    </citation>
    <scope>NUCLEOTIDE SEQUENCE</scope>
    <source>
        <strain evidence="11">Brora</strain>
    </source>
</reference>
<feature type="domain" description="Homeobox" evidence="9">
    <location>
        <begin position="110"/>
        <end position="170"/>
    </location>
</feature>
<accession>T1J7H5</accession>
<proteinExistence type="predicted"/>
<dbReference type="HOGENOM" id="CLU_954153_0_0_1"/>
<dbReference type="STRING" id="126957.T1J7H5"/>
<evidence type="ECO:0000259" key="9">
    <source>
        <dbReference type="PROSITE" id="PS50071"/>
    </source>
</evidence>
<protein>
    <recommendedName>
        <fullName evidence="9">Homeobox domain-containing protein</fullName>
    </recommendedName>
</protein>
<dbReference type="AlphaFoldDB" id="T1J7H5"/>
<dbReference type="Proteomes" id="UP000014500">
    <property type="component" value="Unassembled WGS sequence"/>
</dbReference>
<dbReference type="PhylomeDB" id="T1J7H5"/>
<comment type="subcellular location">
    <subcellularLocation>
        <location evidence="1 6 7">Nucleus</location>
    </subcellularLocation>
</comment>
<sequence length="292" mass="32263">MMNFAVNVSGPQTQAPPTSNAASCPQHGLTPQTEHPFAFACVPSDNTKRFSVSHLLQLEEMPGGSSNPLTSLACARAASPVDATAVLDSDRSEEDDGDGGSLENGGRRRKKPRRNRTTFTNAQLNALERVFERTHYPDAFVREELARRVSLSEARVQVWFQNRRAKFRRNERSILAQRSQSYTHRPEPTTLIEQPIVPRPTPPPLTTIHNDYNNFHVASAWKTPTNSIGSINPHAHHYTAMMPSVSAETNASCSVVPSYTGATALGPSQGLSHAMNYNMPGLRIFYLKLNKD</sequence>
<dbReference type="GO" id="GO:0000981">
    <property type="term" value="F:DNA-binding transcription factor activity, RNA polymerase II-specific"/>
    <property type="evidence" value="ECO:0007669"/>
    <property type="project" value="InterPro"/>
</dbReference>
<dbReference type="PROSITE" id="PS00027">
    <property type="entry name" value="HOMEOBOX_1"/>
    <property type="match status" value="1"/>
</dbReference>
<evidence type="ECO:0000256" key="4">
    <source>
        <dbReference type="ARBA" id="ARBA00023155"/>
    </source>
</evidence>
<keyword evidence="2" id="KW-0217">Developmental protein</keyword>
<dbReference type="InterPro" id="IPR009057">
    <property type="entry name" value="Homeodomain-like_sf"/>
</dbReference>
<dbReference type="Gene3D" id="1.10.10.60">
    <property type="entry name" value="Homeodomain-like"/>
    <property type="match status" value="1"/>
</dbReference>
<dbReference type="eggNOG" id="KOG0490">
    <property type="taxonomic scope" value="Eukaryota"/>
</dbReference>
<evidence type="ECO:0000256" key="7">
    <source>
        <dbReference type="RuleBase" id="RU000682"/>
    </source>
</evidence>
<dbReference type="InterPro" id="IPR043378">
    <property type="entry name" value="PRRX1/2"/>
</dbReference>
<feature type="DNA-binding region" description="Homeobox" evidence="6">
    <location>
        <begin position="112"/>
        <end position="171"/>
    </location>
</feature>
<dbReference type="Pfam" id="PF00046">
    <property type="entry name" value="Homeodomain"/>
    <property type="match status" value="1"/>
</dbReference>
<dbReference type="FunFam" id="1.10.10.60:FF:000066">
    <property type="entry name" value="Paired mesoderm homeobox protein 1"/>
    <property type="match status" value="1"/>
</dbReference>
<dbReference type="SUPFAM" id="SSF46689">
    <property type="entry name" value="Homeodomain-like"/>
    <property type="match status" value="1"/>
</dbReference>
<feature type="region of interest" description="Disordered" evidence="8">
    <location>
        <begin position="85"/>
        <end position="117"/>
    </location>
</feature>
<keyword evidence="11" id="KW-1185">Reference proteome</keyword>
<dbReference type="PANTHER" id="PTHR46385">
    <property type="entry name" value="PAIRED MESODERM HOMEOBOX PROTEIN 1-RELATED"/>
    <property type="match status" value="1"/>
</dbReference>
<dbReference type="InterPro" id="IPR017970">
    <property type="entry name" value="Homeobox_CS"/>
</dbReference>
<keyword evidence="5 6" id="KW-0539">Nucleus</keyword>
<feature type="region of interest" description="Disordered" evidence="8">
    <location>
        <begin position="1"/>
        <end position="29"/>
    </location>
</feature>
<feature type="compositionally biased region" description="Basic residues" evidence="8">
    <location>
        <begin position="107"/>
        <end position="116"/>
    </location>
</feature>